<dbReference type="OrthoDB" id="5378500at2"/>
<dbReference type="PANTHER" id="PTHR30386">
    <property type="entry name" value="MEMBRANE FUSION SUBUNIT OF EMRAB-TOLC MULTIDRUG EFFLUX PUMP"/>
    <property type="match status" value="1"/>
</dbReference>
<dbReference type="EMBL" id="CP011125">
    <property type="protein sequence ID" value="AKF04313.1"/>
    <property type="molecule type" value="Genomic_DNA"/>
</dbReference>
<keyword evidence="5" id="KW-0175">Coiled coil</keyword>
<reference evidence="8 9" key="1">
    <citation type="submission" date="2015-03" db="EMBL/GenBank/DDBJ databases">
        <title>Genome assembly of Sandaracinus amylolyticus DSM 53668.</title>
        <authorList>
            <person name="Sharma G."/>
            <person name="Subramanian S."/>
        </authorList>
    </citation>
    <scope>NUCLEOTIDE SEQUENCE [LARGE SCALE GENOMIC DNA]</scope>
    <source>
        <strain evidence="8 9">DSM 53668</strain>
    </source>
</reference>
<evidence type="ECO:0000256" key="4">
    <source>
        <dbReference type="ARBA" id="ARBA00023136"/>
    </source>
</evidence>
<keyword evidence="3 6" id="KW-1133">Transmembrane helix</keyword>
<accession>A0A0F6YG46</accession>
<dbReference type="InterPro" id="IPR050739">
    <property type="entry name" value="MFP"/>
</dbReference>
<organism evidence="8 9">
    <name type="scientific">Sandaracinus amylolyticus</name>
    <dbReference type="NCBI Taxonomy" id="927083"/>
    <lineage>
        <taxon>Bacteria</taxon>
        <taxon>Pseudomonadati</taxon>
        <taxon>Myxococcota</taxon>
        <taxon>Polyangia</taxon>
        <taxon>Polyangiales</taxon>
        <taxon>Sandaracinaceae</taxon>
        <taxon>Sandaracinus</taxon>
    </lineage>
</organism>
<feature type="coiled-coil region" evidence="5">
    <location>
        <begin position="211"/>
        <end position="252"/>
    </location>
</feature>
<evidence type="ECO:0000256" key="1">
    <source>
        <dbReference type="ARBA" id="ARBA00004167"/>
    </source>
</evidence>
<dbReference type="InterPro" id="IPR011053">
    <property type="entry name" value="Single_hybrid_motif"/>
</dbReference>
<evidence type="ECO:0000313" key="8">
    <source>
        <dbReference type="EMBL" id="AKF04313.1"/>
    </source>
</evidence>
<evidence type="ECO:0000256" key="3">
    <source>
        <dbReference type="ARBA" id="ARBA00022989"/>
    </source>
</evidence>
<dbReference type="PANTHER" id="PTHR30386:SF26">
    <property type="entry name" value="TRANSPORT PROTEIN COMB"/>
    <property type="match status" value="1"/>
</dbReference>
<evidence type="ECO:0000256" key="6">
    <source>
        <dbReference type="SAM" id="Phobius"/>
    </source>
</evidence>
<dbReference type="AlphaFoldDB" id="A0A0F6YG46"/>
<evidence type="ECO:0000259" key="7">
    <source>
        <dbReference type="Pfam" id="PF25917"/>
    </source>
</evidence>
<feature type="domain" description="Multidrug resistance protein MdtA-like barrel-sandwich hybrid" evidence="7">
    <location>
        <begin position="72"/>
        <end position="286"/>
    </location>
</feature>
<dbReference type="SUPFAM" id="SSF51230">
    <property type="entry name" value="Single hybrid motif"/>
    <property type="match status" value="1"/>
</dbReference>
<dbReference type="GO" id="GO:0016020">
    <property type="term" value="C:membrane"/>
    <property type="evidence" value="ECO:0007669"/>
    <property type="project" value="UniProtKB-SubCell"/>
</dbReference>
<dbReference type="Gene3D" id="2.40.50.100">
    <property type="match status" value="2"/>
</dbReference>
<keyword evidence="2 6" id="KW-0812">Transmembrane</keyword>
<dbReference type="PRINTS" id="PR01490">
    <property type="entry name" value="RTXTOXIND"/>
</dbReference>
<dbReference type="Proteomes" id="UP000034883">
    <property type="component" value="Chromosome"/>
</dbReference>
<feature type="transmembrane region" description="Helical" evidence="6">
    <location>
        <begin position="29"/>
        <end position="49"/>
    </location>
</feature>
<sequence>MALFRGGRRLATHFSRSIRALEGERARGASLIVVGIGAVIVAWVVWGAFARVTLWDVSADSRVESSAAAHVVGAPLAGRVLSVHVELGQPVAAGDVLLELESAEIRAAERESVATRDALAAQLAAIDEEIDAARGLVDAIGRGSRGAVAEADAERERADAEARWARVEQARIARLGSAGATSERDLARAVLEAEMHTSQALAAAHATQRIAADARTRAADAVVRLESLRRERVRLRGEHAAEEAQIQRLEVELARRRIVAPIAGTVGELSALRPGSVVTEGERLVALVPDGPLRVVGHFAASSALGRVSPGQRAQMRMDAFPWTRFGMIGLVVARVGNEPRDGLVRVELEVTHAPSSIPIAHGLEGSVEVAVERVSPIELVLRAVGQALDGDVETGRGGASR</sequence>
<evidence type="ECO:0000256" key="2">
    <source>
        <dbReference type="ARBA" id="ARBA00022692"/>
    </source>
</evidence>
<dbReference type="STRING" id="927083.DB32_001462"/>
<protein>
    <submittedName>
        <fullName evidence="8">HlyD family secretion protein</fullName>
    </submittedName>
</protein>
<dbReference type="Gene3D" id="1.10.287.470">
    <property type="entry name" value="Helix hairpin bin"/>
    <property type="match status" value="1"/>
</dbReference>
<keyword evidence="9" id="KW-1185">Reference proteome</keyword>
<dbReference type="Pfam" id="PF25917">
    <property type="entry name" value="BSH_RND"/>
    <property type="match status" value="1"/>
</dbReference>
<comment type="subcellular location">
    <subcellularLocation>
        <location evidence="1">Membrane</location>
        <topology evidence="1">Single-pass membrane protein</topology>
    </subcellularLocation>
</comment>
<evidence type="ECO:0000256" key="5">
    <source>
        <dbReference type="SAM" id="Coils"/>
    </source>
</evidence>
<evidence type="ECO:0000313" key="9">
    <source>
        <dbReference type="Proteomes" id="UP000034883"/>
    </source>
</evidence>
<name>A0A0F6YG46_9BACT</name>
<gene>
    <name evidence="8" type="ORF">DB32_001462</name>
</gene>
<dbReference type="InterPro" id="IPR058625">
    <property type="entry name" value="MdtA-like_BSH"/>
</dbReference>
<dbReference type="Gene3D" id="2.40.30.170">
    <property type="match status" value="1"/>
</dbReference>
<keyword evidence="4 6" id="KW-0472">Membrane</keyword>
<dbReference type="KEGG" id="samy:DB32_001462"/>
<proteinExistence type="predicted"/>